<dbReference type="InterPro" id="IPR032821">
    <property type="entry name" value="PKS_assoc"/>
</dbReference>
<dbReference type="PANTHER" id="PTHR43074:SF1">
    <property type="entry name" value="BETA-KETOACYL SYNTHASE FAMILY PROTEIN-RELATED"/>
    <property type="match status" value="1"/>
</dbReference>
<evidence type="ECO:0000256" key="3">
    <source>
        <dbReference type="ARBA" id="ARBA00022679"/>
    </source>
</evidence>
<dbReference type="InterPro" id="IPR016035">
    <property type="entry name" value="Acyl_Trfase/lysoPLipase"/>
</dbReference>
<dbReference type="GO" id="GO:0006633">
    <property type="term" value="P:fatty acid biosynthetic process"/>
    <property type="evidence" value="ECO:0007669"/>
    <property type="project" value="InterPro"/>
</dbReference>
<evidence type="ECO:0000313" key="7">
    <source>
        <dbReference type="EMBL" id="HAE26491.1"/>
    </source>
</evidence>
<reference evidence="7 8" key="1">
    <citation type="journal article" date="2018" name="Nat. Biotechnol.">
        <title>A standardized bacterial taxonomy based on genome phylogeny substantially revises the tree of life.</title>
        <authorList>
            <person name="Parks D.H."/>
            <person name="Chuvochina M."/>
            <person name="Waite D.W."/>
            <person name="Rinke C."/>
            <person name="Skarshewski A."/>
            <person name="Chaumeil P.A."/>
            <person name="Hugenholtz P."/>
        </authorList>
    </citation>
    <scope>NUCLEOTIDE SEQUENCE [LARGE SCALE GENOMIC DNA]</scope>
    <source>
        <strain evidence="7">UBA8733</strain>
    </source>
</reference>
<dbReference type="InterPro" id="IPR014031">
    <property type="entry name" value="Ketoacyl_synth_C"/>
</dbReference>
<dbReference type="Gene3D" id="3.30.70.3290">
    <property type="match status" value="1"/>
</dbReference>
<organism evidence="7 8">
    <name type="scientific">Hyphomonas adhaerens</name>
    <dbReference type="NCBI Taxonomy" id="81029"/>
    <lineage>
        <taxon>Bacteria</taxon>
        <taxon>Pseudomonadati</taxon>
        <taxon>Pseudomonadota</taxon>
        <taxon>Alphaproteobacteria</taxon>
        <taxon>Hyphomonadales</taxon>
        <taxon>Hyphomonadaceae</taxon>
        <taxon>Hyphomonas</taxon>
    </lineage>
</organism>
<feature type="non-terminal residue" evidence="7">
    <location>
        <position position="1"/>
    </location>
</feature>
<dbReference type="Gene3D" id="3.40.366.10">
    <property type="entry name" value="Malonyl-Coenzyme A Acyl Carrier Protein, domain 2"/>
    <property type="match status" value="1"/>
</dbReference>
<dbReference type="Gene3D" id="3.40.47.10">
    <property type="match status" value="2"/>
</dbReference>
<gene>
    <name evidence="7" type="ORF">DCG58_04975</name>
</gene>
<dbReference type="Gene3D" id="3.10.129.10">
    <property type="entry name" value="Hotdog Thioesterase"/>
    <property type="match status" value="4"/>
</dbReference>
<protein>
    <submittedName>
        <fullName evidence="7">Beta-ketoacyl synthase</fullName>
    </submittedName>
</protein>
<sequence length="1885" mass="203638">AGHVEFATKIWRGEKPPPAHLVFNSALPSRLIAEALRSSGPCLSLDAACASSLYGIDIACRKLQARQIDCAVVAGVNAADNLILHIGFEALNALSPTGRSRPFVKGADGLVPSEGAAALVLKRLSDVEPGEKVYGIIRGSGLSNDGRRKGLLAPAADGQADAMQLALESGAIDPLTIQYLECHATGTSVGDGVEVSSIRSVYADLEHLPVGSLKANTGHLITVAGLASVLKLTGAMAQETLPPTPVDGEILEQLQNSNLNVQSSRAAWKTEGGPRRAAISNFGFGGNNAHLILEQYQPSSRPGRNKAFKQCPAPDVVICAATVMAGTDRTTEAVLRRVMNQPVNAAGKLKEIGANAANARTPPIDLTQAEPHQLAILSTVSEALNRVSPVESSQTGVFAGMACAADSARWALRERVSSNTTQSPDDIAPKLDAAMVLGAMANMTANRITFGRDIRGIGYSVSAGSASGPAALDLAIDALVSGRLSMAIVAAADFATERVRAKALQTLNGIDNPGDAAAALVLKRREDAEAAGDPILASLKSIEWKNSKAHQEEDLFASIYGKAPDADALVRIALDLLLNAHSHKPTPEGAVPTLSSPQKKIRISVPTGLTHTGAVVSLAPAPPLVVPDPLRPTPSLYHAAAGSPQKLAEKLQARHEGGRGKCRIAIVAPDQSQMDSLREAAARQLSKGQSPEGNGIYFGEGKPDGELAFLFTGSAAVYPRMARRLLMAFPDIRKKLAKLSRAEDIAALLSRASLSEFEQLCAGTLVSQAHAALWLDILKVKPDAAIGLSLGESNALFSFGYWEDPGALLDEISDAAMYERHIGGEFETAKQAWGPNVPSDWTNWRLQAPVSKVKAALPQCPGVEITIIYSDEDCMIGGPAESCRQLCEGFGKRAGVKMNQHLIVHAKAMQPFADTWRRLHTRDVHPGSGVRLYANAIHSAYEPETDVVADMLTRQAVDTVDFPRTVRQAWADGVRTFLELGPRDTLTASLSKTLKDKPFKAIATDRIEMSDLGQIAHAAAFLYADGREIDLTPLLETLTAAKKNEAAPAGQWNAKRPVPYPMPKIVKDPARPVHGGLPPAPKLRIPDYAMTIPCQQTTKPSLPPEPVPGKCAEPPQKVVRGTTALRPRTPTGPKRDRRAVEASTRGKMSEFFGPAFKAQDAFSRQVRLPAPPLLLVDRITGIDAAPAEEAGGVIWTETDLTNHKDFTHDGRIRPGPLIESGQADLTLIGWMGADLRNRDERVYRLLGCEITFHEGGLPSSDDTLKFQIEITGHAELGGVRMFFFQYDCRTEDRLAFSVRNGQAGFFTDEELANSKGVIWDAAKNAPPTPDPVDFEPQRVSSKRRFSEEDVNAFRKGDAFACFGDGFELCAAHSNPPHIPDGKLALFENVIAFDPQGGPWKRGYLKARAATPASTWFYDGHFHNDPCMPGTLMAEAAVQALEFYAAAVGLTVERDGYVFEPVPEHTAKFVCRGQVIPDKDHEVTYEVFIDEIIDGETPEIYASLLARSDGHKVFHCPRFGVRLRRNWPAPRVDANPLRIGPERESRGDQAALLDCANGAPSAAFGDMYRPYDDQGNVPRLPQPPYHFISRVTSVTTRPAEETLGATMTAEYDIPSDAWYFDDNLNGTMPFAVLCEIALQPCGWLASHSGFALVGTLRFRNLEGDGFLHMEVGRNDGMLKVRSTLTSISKVGPMTLVSFDVEVVTGDGRKVLDLKTQFGFFPPSSLVRQAGLPAKPHFSEAFDLRPTAMQIDMQAPHASRKMQMIDEIDFCDPEGGEAGLGLIRAQQHVDPYAWYFKAHFYQDPVQPGSLGLDAMVQALTQLVWKKGLHKGMSHPHLTTLAPNAPMKWSYRGQVTPERKTVTSVMEILNIEDRGEDLLITARGSLWR</sequence>
<evidence type="ECO:0000256" key="1">
    <source>
        <dbReference type="ARBA" id="ARBA00022450"/>
    </source>
</evidence>
<proteinExistence type="predicted"/>
<dbReference type="CDD" id="cd00833">
    <property type="entry name" value="PKS"/>
    <property type="match status" value="1"/>
</dbReference>
<dbReference type="InterPro" id="IPR018201">
    <property type="entry name" value="Ketoacyl_synth_AS"/>
</dbReference>
<keyword evidence="4" id="KW-0456">Lyase</keyword>
<feature type="non-terminal residue" evidence="7">
    <location>
        <position position="1885"/>
    </location>
</feature>
<evidence type="ECO:0000313" key="8">
    <source>
        <dbReference type="Proteomes" id="UP000259610"/>
    </source>
</evidence>
<dbReference type="PANTHER" id="PTHR43074">
    <property type="entry name" value="OMEGA-3 POLYUNSATURATED FATTY ACID SYNTHASE PFAB-RELATED"/>
    <property type="match status" value="1"/>
</dbReference>
<feature type="region of interest" description="Disordered" evidence="5">
    <location>
        <begin position="1124"/>
        <end position="1144"/>
    </location>
</feature>
<evidence type="ECO:0000256" key="4">
    <source>
        <dbReference type="ARBA" id="ARBA00023239"/>
    </source>
</evidence>
<accession>A0A3B9GVN2</accession>
<dbReference type="PROSITE" id="PS52004">
    <property type="entry name" value="KS3_2"/>
    <property type="match status" value="1"/>
</dbReference>
<dbReference type="InterPro" id="IPR029069">
    <property type="entry name" value="HotDog_dom_sf"/>
</dbReference>
<dbReference type="InterPro" id="IPR001227">
    <property type="entry name" value="Ac_transferase_dom_sf"/>
</dbReference>
<keyword evidence="2" id="KW-0597">Phosphoprotein</keyword>
<dbReference type="Gene3D" id="3.30.70.250">
    <property type="entry name" value="Malonyl-CoA ACP transacylase, ACP-binding"/>
    <property type="match status" value="1"/>
</dbReference>
<dbReference type="PROSITE" id="PS00606">
    <property type="entry name" value="KS3_1"/>
    <property type="match status" value="1"/>
</dbReference>
<dbReference type="GO" id="GO:0004315">
    <property type="term" value="F:3-oxoacyl-[acyl-carrier-protein] synthase activity"/>
    <property type="evidence" value="ECO:0007669"/>
    <property type="project" value="InterPro"/>
</dbReference>
<dbReference type="InterPro" id="IPR014043">
    <property type="entry name" value="Acyl_transferase_dom"/>
</dbReference>
<dbReference type="SMART" id="SM00827">
    <property type="entry name" value="PKS_AT"/>
    <property type="match status" value="1"/>
</dbReference>
<dbReference type="GO" id="GO:0016829">
    <property type="term" value="F:lyase activity"/>
    <property type="evidence" value="ECO:0007669"/>
    <property type="project" value="UniProtKB-KW"/>
</dbReference>
<dbReference type="SUPFAM" id="SSF53901">
    <property type="entry name" value="Thiolase-like"/>
    <property type="match status" value="3"/>
</dbReference>
<dbReference type="SMART" id="SM00825">
    <property type="entry name" value="PKS_KS"/>
    <property type="match status" value="1"/>
</dbReference>
<dbReference type="InterPro" id="IPR016039">
    <property type="entry name" value="Thiolase-like"/>
</dbReference>
<dbReference type="SUPFAM" id="SSF52151">
    <property type="entry name" value="FabD/lysophospholipase-like"/>
    <property type="match status" value="1"/>
</dbReference>
<comment type="caution">
    <text evidence="7">The sequence shown here is derived from an EMBL/GenBank/DDBJ whole genome shotgun (WGS) entry which is preliminary data.</text>
</comment>
<dbReference type="Pfam" id="PF16197">
    <property type="entry name" value="KAsynt_C_assoc"/>
    <property type="match status" value="1"/>
</dbReference>
<dbReference type="InterPro" id="IPR052568">
    <property type="entry name" value="PKS-FAS_Synthase"/>
</dbReference>
<dbReference type="InterPro" id="IPR014030">
    <property type="entry name" value="Ketoacyl_synth_N"/>
</dbReference>
<evidence type="ECO:0000259" key="6">
    <source>
        <dbReference type="PROSITE" id="PS52004"/>
    </source>
</evidence>
<dbReference type="Pfam" id="PF02801">
    <property type="entry name" value="Ketoacyl-synt_C"/>
    <property type="match status" value="1"/>
</dbReference>
<dbReference type="Proteomes" id="UP000259610">
    <property type="component" value="Unassembled WGS sequence"/>
</dbReference>
<keyword evidence="3" id="KW-0808">Transferase</keyword>
<keyword evidence="1" id="KW-0596">Phosphopantetheine</keyword>
<dbReference type="Pfam" id="PF07977">
    <property type="entry name" value="FabA"/>
    <property type="match status" value="2"/>
</dbReference>
<dbReference type="Pfam" id="PF00109">
    <property type="entry name" value="ketoacyl-synt"/>
    <property type="match status" value="2"/>
</dbReference>
<dbReference type="InterPro" id="IPR013114">
    <property type="entry name" value="FabA_FabZ"/>
</dbReference>
<dbReference type="SUPFAM" id="SSF54637">
    <property type="entry name" value="Thioesterase/thiol ester dehydrase-isomerase"/>
    <property type="match status" value="4"/>
</dbReference>
<dbReference type="EMBL" id="DMAN01000107">
    <property type="protein sequence ID" value="HAE26491.1"/>
    <property type="molecule type" value="Genomic_DNA"/>
</dbReference>
<feature type="domain" description="Ketosynthase family 3 (KS3)" evidence="6">
    <location>
        <begin position="1"/>
        <end position="295"/>
    </location>
</feature>
<name>A0A3B9GVN2_9PROT</name>
<dbReference type="InterPro" id="IPR020841">
    <property type="entry name" value="PKS_Beta-ketoAc_synthase_dom"/>
</dbReference>
<evidence type="ECO:0000256" key="2">
    <source>
        <dbReference type="ARBA" id="ARBA00022553"/>
    </source>
</evidence>
<evidence type="ECO:0000256" key="5">
    <source>
        <dbReference type="SAM" id="MobiDB-lite"/>
    </source>
</evidence>